<gene>
    <name evidence="2" type="ORF">MTX78_21495</name>
</gene>
<evidence type="ECO:0000256" key="1">
    <source>
        <dbReference type="SAM" id="Phobius"/>
    </source>
</evidence>
<dbReference type="Proteomes" id="UP000831113">
    <property type="component" value="Chromosome"/>
</dbReference>
<reference evidence="2 3" key="1">
    <citation type="submission" date="2022-03" db="EMBL/GenBank/DDBJ databases">
        <title>Hymenobactersp. isolated from the air.</title>
        <authorList>
            <person name="Won M."/>
            <person name="Kwon S.-W."/>
        </authorList>
    </citation>
    <scope>NUCLEOTIDE SEQUENCE [LARGE SCALE GENOMIC DNA]</scope>
    <source>
        <strain evidence="2 3">KACC 21982</strain>
    </source>
</reference>
<feature type="transmembrane region" description="Helical" evidence="1">
    <location>
        <begin position="37"/>
        <end position="58"/>
    </location>
</feature>
<organism evidence="2 3">
    <name type="scientific">Hymenobacter tibetensis</name>
    <dbReference type="NCBI Taxonomy" id="497967"/>
    <lineage>
        <taxon>Bacteria</taxon>
        <taxon>Pseudomonadati</taxon>
        <taxon>Bacteroidota</taxon>
        <taxon>Cytophagia</taxon>
        <taxon>Cytophagales</taxon>
        <taxon>Hymenobacteraceae</taxon>
        <taxon>Hymenobacter</taxon>
    </lineage>
</organism>
<sequence length="82" mass="9250">MLFPLVLPWVGAAFLLWLGIVKGNLELRERQQRPSPFLLAALSFGVAIFRLYCALQALDNLLRLYDAGRRADSASFLTLENK</sequence>
<keyword evidence="3" id="KW-1185">Reference proteome</keyword>
<evidence type="ECO:0000313" key="2">
    <source>
        <dbReference type="EMBL" id="UOG74680.1"/>
    </source>
</evidence>
<accession>A0ABY4CWQ3</accession>
<dbReference type="EMBL" id="CP094669">
    <property type="protein sequence ID" value="UOG74680.1"/>
    <property type="molecule type" value="Genomic_DNA"/>
</dbReference>
<name>A0ABY4CWQ3_9BACT</name>
<keyword evidence="1" id="KW-0812">Transmembrane</keyword>
<feature type="transmembrane region" description="Helical" evidence="1">
    <location>
        <begin position="6"/>
        <end position="25"/>
    </location>
</feature>
<protein>
    <submittedName>
        <fullName evidence="2">Uncharacterized protein</fullName>
    </submittedName>
</protein>
<keyword evidence="1" id="KW-1133">Transmembrane helix</keyword>
<keyword evidence="1" id="KW-0472">Membrane</keyword>
<proteinExistence type="predicted"/>
<dbReference type="RefSeq" id="WP_243798214.1">
    <property type="nucleotide sequence ID" value="NZ_CP094669.1"/>
</dbReference>
<evidence type="ECO:0000313" key="3">
    <source>
        <dbReference type="Proteomes" id="UP000831113"/>
    </source>
</evidence>